<dbReference type="PROSITE" id="PS50879">
    <property type="entry name" value="RNASE_H_1"/>
    <property type="match status" value="1"/>
</dbReference>
<evidence type="ECO:0000313" key="3">
    <source>
        <dbReference type="Proteomes" id="UP000178370"/>
    </source>
</evidence>
<dbReference type="InterPro" id="IPR036397">
    <property type="entry name" value="RNaseH_sf"/>
</dbReference>
<name>A0A1F6CLY0_9BACT</name>
<dbReference type="EMBL" id="MFKV01000016">
    <property type="protein sequence ID" value="OGG50253.1"/>
    <property type="molecule type" value="Genomic_DNA"/>
</dbReference>
<protein>
    <recommendedName>
        <fullName evidence="1">RNase H type-1 domain-containing protein</fullName>
    </recommendedName>
</protein>
<dbReference type="Proteomes" id="UP000178370">
    <property type="component" value="Unassembled WGS sequence"/>
</dbReference>
<dbReference type="PANTHER" id="PTHR46387:SF2">
    <property type="entry name" value="RIBONUCLEASE HI"/>
    <property type="match status" value="1"/>
</dbReference>
<comment type="caution">
    <text evidence="2">The sequence shown here is derived from an EMBL/GenBank/DDBJ whole genome shotgun (WGS) entry which is preliminary data.</text>
</comment>
<evidence type="ECO:0000259" key="1">
    <source>
        <dbReference type="PROSITE" id="PS50879"/>
    </source>
</evidence>
<feature type="domain" description="RNase H type-1" evidence="1">
    <location>
        <begin position="2"/>
        <end position="137"/>
    </location>
</feature>
<dbReference type="PANTHER" id="PTHR46387">
    <property type="entry name" value="POLYNUCLEOTIDYL TRANSFERASE, RIBONUCLEASE H-LIKE SUPERFAMILY PROTEIN"/>
    <property type="match status" value="1"/>
</dbReference>
<organism evidence="2 3">
    <name type="scientific">Candidatus Kaiserbacteria bacterium RIFCSPHIGHO2_01_FULL_54_36</name>
    <dbReference type="NCBI Taxonomy" id="1798482"/>
    <lineage>
        <taxon>Bacteria</taxon>
        <taxon>Candidatus Kaiseribacteriota</taxon>
    </lineage>
</organism>
<evidence type="ECO:0000313" key="2">
    <source>
        <dbReference type="EMBL" id="OGG50253.1"/>
    </source>
</evidence>
<dbReference type="SUPFAM" id="SSF53098">
    <property type="entry name" value="Ribonuclease H-like"/>
    <property type="match status" value="1"/>
</dbReference>
<accession>A0A1F6CLY0</accession>
<sequence>MSMPKVVIYTDGGARNNPGPAGVGVVIKDGTKKIELKKYIGERTNNFAEYEAVVLALTEAKKRGLAGREIEVRMDSELIQRQLTNEYQIKEETLWPQYMKVHNLIVAHFPNIRFVHVRREHNSEADRLVNEAIDAAQ</sequence>
<dbReference type="InterPro" id="IPR012337">
    <property type="entry name" value="RNaseH-like_sf"/>
</dbReference>
<dbReference type="AlphaFoldDB" id="A0A1F6CLY0"/>
<dbReference type="Pfam" id="PF13456">
    <property type="entry name" value="RVT_3"/>
    <property type="match status" value="1"/>
</dbReference>
<dbReference type="CDD" id="cd09279">
    <property type="entry name" value="RNase_HI_like"/>
    <property type="match status" value="1"/>
</dbReference>
<dbReference type="InterPro" id="IPR002156">
    <property type="entry name" value="RNaseH_domain"/>
</dbReference>
<dbReference type="STRING" id="1798482.A2763_04730"/>
<dbReference type="GO" id="GO:0004523">
    <property type="term" value="F:RNA-DNA hybrid ribonuclease activity"/>
    <property type="evidence" value="ECO:0007669"/>
    <property type="project" value="InterPro"/>
</dbReference>
<reference evidence="2 3" key="1">
    <citation type="journal article" date="2016" name="Nat. Commun.">
        <title>Thousands of microbial genomes shed light on interconnected biogeochemical processes in an aquifer system.</title>
        <authorList>
            <person name="Anantharaman K."/>
            <person name="Brown C.T."/>
            <person name="Hug L.A."/>
            <person name="Sharon I."/>
            <person name="Castelle C.J."/>
            <person name="Probst A.J."/>
            <person name="Thomas B.C."/>
            <person name="Singh A."/>
            <person name="Wilkins M.J."/>
            <person name="Karaoz U."/>
            <person name="Brodie E.L."/>
            <person name="Williams K.H."/>
            <person name="Hubbard S.S."/>
            <person name="Banfield J.F."/>
        </authorList>
    </citation>
    <scope>NUCLEOTIDE SEQUENCE [LARGE SCALE GENOMIC DNA]</scope>
</reference>
<dbReference type="GO" id="GO:0003676">
    <property type="term" value="F:nucleic acid binding"/>
    <property type="evidence" value="ECO:0007669"/>
    <property type="project" value="InterPro"/>
</dbReference>
<gene>
    <name evidence="2" type="ORF">A2763_04730</name>
</gene>
<proteinExistence type="predicted"/>
<dbReference type="Gene3D" id="3.30.420.10">
    <property type="entry name" value="Ribonuclease H-like superfamily/Ribonuclease H"/>
    <property type="match status" value="1"/>
</dbReference>